<feature type="disulfide bond" evidence="16">
    <location>
        <begin position="572"/>
        <end position="603"/>
    </location>
</feature>
<dbReference type="PRINTS" id="PR01857">
    <property type="entry name" value="ADAMTSFAMILY"/>
</dbReference>
<feature type="domain" description="Peptidase M12B" evidence="19">
    <location>
        <begin position="324"/>
        <end position="538"/>
    </location>
</feature>
<evidence type="ECO:0000259" key="19">
    <source>
        <dbReference type="PROSITE" id="PS50215"/>
    </source>
</evidence>
<evidence type="ECO:0000256" key="18">
    <source>
        <dbReference type="SAM" id="MobiDB-lite"/>
    </source>
</evidence>
<evidence type="ECO:0000256" key="10">
    <source>
        <dbReference type="ARBA" id="ARBA00022869"/>
    </source>
</evidence>
<comment type="caution">
    <text evidence="17">Lacks conserved residue(s) required for the propagation of feature annotation.</text>
</comment>
<keyword evidence="9 15" id="KW-0862">Zinc</keyword>
<evidence type="ECO:0000256" key="17">
    <source>
        <dbReference type="PROSITE-ProRule" id="PRU00276"/>
    </source>
</evidence>
<keyword evidence="21" id="KW-0401">Integrin</keyword>
<dbReference type="GO" id="GO:0008270">
    <property type="term" value="F:zinc ion binding"/>
    <property type="evidence" value="ECO:0007669"/>
    <property type="project" value="InterPro"/>
</dbReference>
<dbReference type="Pfam" id="PF25379">
    <property type="entry name" value="Adt-1"/>
    <property type="match status" value="1"/>
</dbReference>
<organism evidence="21 22">
    <name type="scientific">Habropoda laboriosa</name>
    <dbReference type="NCBI Taxonomy" id="597456"/>
    <lineage>
        <taxon>Eukaryota</taxon>
        <taxon>Metazoa</taxon>
        <taxon>Ecdysozoa</taxon>
        <taxon>Arthropoda</taxon>
        <taxon>Hexapoda</taxon>
        <taxon>Insecta</taxon>
        <taxon>Pterygota</taxon>
        <taxon>Neoptera</taxon>
        <taxon>Endopterygota</taxon>
        <taxon>Hymenoptera</taxon>
        <taxon>Apocrita</taxon>
        <taxon>Aculeata</taxon>
        <taxon>Apoidea</taxon>
        <taxon>Anthophila</taxon>
        <taxon>Apidae</taxon>
        <taxon>Habropoda</taxon>
    </lineage>
</organism>
<feature type="region of interest" description="Disordered" evidence="18">
    <location>
        <begin position="209"/>
        <end position="261"/>
    </location>
</feature>
<feature type="disulfide bond" evidence="16">
    <location>
        <begin position="488"/>
        <end position="517"/>
    </location>
</feature>
<evidence type="ECO:0000256" key="11">
    <source>
        <dbReference type="ARBA" id="ARBA00023049"/>
    </source>
</evidence>
<dbReference type="Gene3D" id="3.40.390.10">
    <property type="entry name" value="Collagenase (Catalytic Domain)"/>
    <property type="match status" value="1"/>
</dbReference>
<dbReference type="EMBL" id="KQ414668">
    <property type="protein sequence ID" value="KOC64643.1"/>
    <property type="molecule type" value="Genomic_DNA"/>
</dbReference>
<dbReference type="PROSITE" id="PS50092">
    <property type="entry name" value="TSP1"/>
    <property type="match status" value="8"/>
</dbReference>
<dbReference type="InterPro" id="IPR024079">
    <property type="entry name" value="MetalloPept_cat_dom_sf"/>
</dbReference>
<keyword evidence="22" id="KW-1185">Reference proteome</keyword>
<keyword evidence="8" id="KW-0378">Hydrolase</keyword>
<feature type="disulfide bond" evidence="16">
    <location>
        <begin position="561"/>
        <end position="588"/>
    </location>
</feature>
<dbReference type="InterPro" id="IPR057401">
    <property type="entry name" value="Adt-1/2-like_dom"/>
</dbReference>
<feature type="binding site" evidence="15">
    <location>
        <position position="533"/>
    </location>
    <ligand>
        <name>Ca(2+)</name>
        <dbReference type="ChEBI" id="CHEBI:29108"/>
        <label>1</label>
    </ligand>
</feature>
<dbReference type="Gene3D" id="3.40.1620.60">
    <property type="match status" value="1"/>
</dbReference>
<dbReference type="STRING" id="597456.A0A0L7R1B9"/>
<keyword evidence="6" id="KW-0732">Signal</keyword>
<evidence type="ECO:0000313" key="21">
    <source>
        <dbReference type="EMBL" id="KOC64643.1"/>
    </source>
</evidence>
<dbReference type="InterPro" id="IPR001590">
    <property type="entry name" value="Peptidase_M12B"/>
</dbReference>
<dbReference type="Pfam" id="PF01562">
    <property type="entry name" value="Pep_M12B_propep"/>
    <property type="match status" value="1"/>
</dbReference>
<dbReference type="SUPFAM" id="SSF82895">
    <property type="entry name" value="TSP-1 type 1 repeat"/>
    <property type="match status" value="8"/>
</dbReference>
<evidence type="ECO:0000256" key="2">
    <source>
        <dbReference type="ARBA" id="ARBA00022525"/>
    </source>
</evidence>
<dbReference type="InterPro" id="IPR050439">
    <property type="entry name" value="ADAMTS_ADAMTS-like"/>
</dbReference>
<dbReference type="GO" id="GO:0005604">
    <property type="term" value="C:basement membrane"/>
    <property type="evidence" value="ECO:0007669"/>
    <property type="project" value="UniProtKB-SubCell"/>
</dbReference>
<feature type="disulfide bond" evidence="16">
    <location>
        <begin position="649"/>
        <end position="686"/>
    </location>
</feature>
<comment type="cofactor">
    <cofactor evidence="15">
        <name>Zn(2+)</name>
        <dbReference type="ChEBI" id="CHEBI:29105"/>
    </cofactor>
    <text evidence="15">Binds 1 zinc ion per subunit.</text>
</comment>
<dbReference type="Gene3D" id="2.20.100.10">
    <property type="entry name" value="Thrombospondin type-1 (TSP1) repeat"/>
    <property type="match status" value="8"/>
</dbReference>
<feature type="active site" evidence="14 17">
    <location>
        <position position="473"/>
    </location>
</feature>
<evidence type="ECO:0000256" key="1">
    <source>
        <dbReference type="ARBA" id="ARBA00004302"/>
    </source>
</evidence>
<dbReference type="FunFam" id="2.20.100.10:FF:000005">
    <property type="entry name" value="ADAM metallopeptidase with thrombospondin type 1 motif 9"/>
    <property type="match status" value="1"/>
</dbReference>
<dbReference type="Pfam" id="PF17771">
    <property type="entry name" value="ADAMTS_CR_2"/>
    <property type="match status" value="1"/>
</dbReference>
<dbReference type="InterPro" id="IPR012314">
    <property type="entry name" value="Pept_M12B_GON-ADAMTSs"/>
</dbReference>
<sequence>MTNGAHVCHASTWTKTNLYLTSIADAIIITPQAEKLPKKQDESTNRRSSSPKLDLEYVKLNKISQSQFEDTSDEPSSAGKHHSGHFRHSMAPNWDLHPQYEFTAFGKRFHLILTLDINFVSPNVKITHISEDSIRREHPGNQLGCFYSGTVHGDPQSSVAVSLCHGMTGHVRTSTGSYIIKPAEPWQESDKDPLEFSLRHAIQRIRPVAMEDRSNDNDQAKRQNCGVIDDKTPTPISSNEIYTDSRHRERRSLTEKKAPDEDYEQYMKQNEKRQQFVRNDNRYDRYFFVERRQNEPSEEYNQDSEMELDPSVALRSGRASRGEYFIEIMVAADAEMVRYHGKNLFSYIMVLMSTVSQLYKDKSIGNCINISVVNIVSTNKTFGTRYNETDGIAASDMLREFRKWQNEHNPNETSPLHHDAALLLTRENLCDHSKEIHCDTLGLAELGRMCFPGSSCAIVRDSGLAAAFTMAHEIGHVLDMPHDNDTKCKKFRKQSDIHNIMSMMLDDHTFPWTWSKCSQHYVTKFLEGGNGDCLLDEPSKIMERPDNTRLPGEDYSENSQCELVYGHGSRICYPGSMNRDDVCRILYCTTPEGDPVRGKRGSCRTQYMPWADGTECDVDKWCYRGECVPREILKPVDGQWGAWGRFSECSRTCGGGVKKKVRLCNNPPPENGGKCCIGDSVKYRSCGTRECPGNPDFREEQCSAFDNNTLGIENLMENVTWHAKYREILPQERCKLVCQVNSTYYHMLKDKVKDGTPCGRDTSHMCVNGRCTPAGCDHVLNSNAKIDICGVCKGDNSTCQWIRGSYNSSNQGYTRVTKIPAGSRNIDIRQYSWMGIHNDNNYLALRLGENGEHIVNGKHMVMHQRVIETNGTIIEYSGSETAVERLNISKVTEIDLTLEVLSSPNRYPPQITYEYTVPKEILSRYSWILSNWTECSPMCQGMKYRKAECRNIGYEKDVVSNDYCRESEKPREARQMCGKHCILEWEVTVSECSNHCGPGIRKVSSRCVQKFLNSNEPPRPTGTPTCAHLVQPSDEEPCMGPCKNVHWSYGKWSACNVTCGGGVQHRTAKCVDWNGREVPEGNCAGQEKHLTVVCGQQSCPKWELDKWSSCSVTCGMGTRSRKFLCHIDNRLVQSSYCGKLPQPIVQNCNAARPCEQWHTGDWSSCSVTCGEGTKVRKVICKSVDGMKNNKCSSSSKPENITACIVKPCPTIRNIPSIKYFNTSNLPYEIFSQQANEVLDITFHPGYKWHSEIRRECSRPCIRSFMHVNVKCISIEKGTIVPESYCDTKEKPPTAIRCSRDLCPMWKTDNWSECDAECDSGLQRRNVYCQSPRGEILSDEECHDREKPKIVKICRKSPCMNSPTDRKNRLETNILRKWKFSQWSPCSKSCGSGLQWRRVECTMRRGNHGPEVTVKDEQCSRLGLRRPRSQRPCRRVACDYIWQEEPWSECSAECGEGIQSRIVSCHQTNARGFTDLTPTNNCPMDQKPATSRPCKVRECNDQYYWRAGPWKQCSHDCGQKGRQMRKLFCYDRNDRQVPRVYCPRKFKPRRKQKCNQIKCYPMSCLDAKKYYNTNKDNEYTLVVAGRSMLIYCYEMSSSYPKEYLTLRAGYRENYAEVNNKRLNYAENCPYNVRRHNCDCQIKSGKTEFRRVRIDPVKLYILENDYTFSWTNGTKRIEYGTAGDCYNSVHCPQGRFSINLSGTQFRISPEVVWKGTHEASVEINNINSQRVVGKCGGTCGICKPAAGLKLDVLPP</sequence>
<dbReference type="SUPFAM" id="SSF55486">
    <property type="entry name" value="Metalloproteases ('zincins'), catalytic domain"/>
    <property type="match status" value="1"/>
</dbReference>
<dbReference type="Pfam" id="PF19030">
    <property type="entry name" value="TSP1_ADAMTS"/>
    <property type="match status" value="7"/>
</dbReference>
<dbReference type="PANTHER" id="PTHR13723">
    <property type="entry name" value="ADAMTS A DISINTEGRIN AND METALLOPROTEASE WITH THROMBOSPONDIN MOTIFS PROTEASE"/>
    <property type="match status" value="1"/>
</dbReference>
<dbReference type="GO" id="GO:0030198">
    <property type="term" value="P:extracellular matrix organization"/>
    <property type="evidence" value="ECO:0007669"/>
    <property type="project" value="InterPro"/>
</dbReference>
<dbReference type="InterPro" id="IPR010294">
    <property type="entry name" value="ADAMTS_spacer1"/>
</dbReference>
<keyword evidence="11" id="KW-0482">Metalloprotease</keyword>
<evidence type="ECO:0000256" key="7">
    <source>
        <dbReference type="ARBA" id="ARBA00022737"/>
    </source>
</evidence>
<evidence type="ECO:0000256" key="4">
    <source>
        <dbReference type="ARBA" id="ARBA00022670"/>
    </source>
</evidence>
<feature type="binding site" evidence="15 17">
    <location>
        <position position="476"/>
    </location>
    <ligand>
        <name>Zn(2+)</name>
        <dbReference type="ChEBI" id="CHEBI:29105"/>
        <note>catalytic</note>
    </ligand>
</feature>
<feature type="binding site" evidence="15">
    <location>
        <position position="536"/>
    </location>
    <ligand>
        <name>Ca(2+)</name>
        <dbReference type="ChEBI" id="CHEBI:29108"/>
        <label>2</label>
    </ligand>
</feature>
<dbReference type="SMART" id="SM00209">
    <property type="entry name" value="TSP1"/>
    <property type="match status" value="10"/>
</dbReference>
<evidence type="ECO:0000256" key="6">
    <source>
        <dbReference type="ARBA" id="ARBA00022729"/>
    </source>
</evidence>
<feature type="disulfide bond" evidence="16">
    <location>
        <begin position="583"/>
        <end position="622"/>
    </location>
</feature>
<dbReference type="Pfam" id="PF00090">
    <property type="entry name" value="TSP_1"/>
    <property type="match status" value="1"/>
</dbReference>
<dbReference type="FunFam" id="2.20.100.10:FF:000006">
    <property type="entry name" value="A disintegrin and metalloproteinase with thrombospondin motifs 1"/>
    <property type="match status" value="1"/>
</dbReference>
<feature type="binding site" evidence="15">
    <location>
        <position position="327"/>
    </location>
    <ligand>
        <name>Ca(2+)</name>
        <dbReference type="ChEBI" id="CHEBI:29108"/>
        <label>1</label>
    </ligand>
</feature>
<evidence type="ECO:0000256" key="3">
    <source>
        <dbReference type="ARBA" id="ARBA00022530"/>
    </source>
</evidence>
<feature type="binding site" evidence="15">
    <location>
        <position position="419"/>
    </location>
    <ligand>
        <name>Ca(2+)</name>
        <dbReference type="ChEBI" id="CHEBI:29108"/>
        <label>1</label>
    </ligand>
</feature>
<evidence type="ECO:0000256" key="16">
    <source>
        <dbReference type="PIRSR" id="PIRSR613273-3"/>
    </source>
</evidence>
<keyword evidence="7" id="KW-0677">Repeat</keyword>
<feature type="disulfide bond" evidence="16">
    <location>
        <begin position="450"/>
        <end position="533"/>
    </location>
</feature>
<proteinExistence type="predicted"/>
<keyword evidence="3" id="KW-0272">Extracellular matrix</keyword>
<comment type="subcellular location">
    <subcellularLocation>
        <location evidence="1">Secreted</location>
        <location evidence="1">Extracellular space</location>
        <location evidence="1">Extracellular matrix</location>
        <location evidence="1">Basement membrane</location>
    </subcellularLocation>
</comment>
<dbReference type="Pfam" id="PF05986">
    <property type="entry name" value="ADAMTS_spacer1"/>
    <property type="match status" value="1"/>
</dbReference>
<dbReference type="Pfam" id="PF01421">
    <property type="entry name" value="Reprolysin"/>
    <property type="match status" value="1"/>
</dbReference>
<feature type="compositionally biased region" description="Basic and acidic residues" evidence="18">
    <location>
        <begin position="209"/>
        <end position="221"/>
    </location>
</feature>
<dbReference type="PANTHER" id="PTHR13723:SF278">
    <property type="entry name" value="ADAM METALLOPEPTIDASE WITH THROMBOSPONDIN TYPE 1 MOTIF A, ISOFORM B"/>
    <property type="match status" value="1"/>
</dbReference>
<keyword evidence="13" id="KW-0325">Glycoprotein</keyword>
<dbReference type="GO" id="GO:0004222">
    <property type="term" value="F:metalloendopeptidase activity"/>
    <property type="evidence" value="ECO:0007669"/>
    <property type="project" value="InterPro"/>
</dbReference>
<keyword evidence="15" id="KW-0106">Calcium</keyword>
<dbReference type="InterPro" id="IPR002870">
    <property type="entry name" value="Peptidase_M12B_N"/>
</dbReference>
<feature type="binding site" evidence="15">
    <location>
        <position position="536"/>
    </location>
    <ligand>
        <name>Ca(2+)</name>
        <dbReference type="ChEBI" id="CHEBI:29108"/>
        <label>1</label>
    </ligand>
</feature>
<evidence type="ECO:0000256" key="14">
    <source>
        <dbReference type="PIRSR" id="PIRSR613273-1"/>
    </source>
</evidence>
<evidence type="ECO:0000256" key="15">
    <source>
        <dbReference type="PIRSR" id="PIRSR613273-2"/>
    </source>
</evidence>
<keyword evidence="10" id="KW-0084">Basement membrane</keyword>
<evidence type="ECO:0000256" key="12">
    <source>
        <dbReference type="ARBA" id="ARBA00023157"/>
    </source>
</evidence>
<dbReference type="InterPro" id="IPR036383">
    <property type="entry name" value="TSP1_rpt_sf"/>
</dbReference>
<dbReference type="InterPro" id="IPR013273">
    <property type="entry name" value="ADAMTS/ADAMTS-like"/>
</dbReference>
<dbReference type="Proteomes" id="UP000053825">
    <property type="component" value="Unassembled WGS sequence"/>
</dbReference>
<keyword evidence="2" id="KW-0964">Secreted</keyword>
<dbReference type="GO" id="GO:0006508">
    <property type="term" value="P:proteolysis"/>
    <property type="evidence" value="ECO:0007669"/>
    <property type="project" value="UniProtKB-KW"/>
</dbReference>
<dbReference type="OrthoDB" id="5855429at2759"/>
<dbReference type="FunFam" id="2.60.120.830:FF:000001">
    <property type="entry name" value="A disintegrin and metalloproteinase with thrombospondin motifs 1"/>
    <property type="match status" value="1"/>
</dbReference>
<feature type="disulfide bond" evidence="16">
    <location>
        <begin position="616"/>
        <end position="627"/>
    </location>
</feature>
<accession>A0A0L7R1B9</accession>
<dbReference type="CDD" id="cd04273">
    <property type="entry name" value="ZnMc_ADAMTS_like"/>
    <property type="match status" value="1"/>
</dbReference>
<dbReference type="Gene3D" id="2.60.120.830">
    <property type="match status" value="1"/>
</dbReference>
<feature type="disulfide bond" evidence="16">
    <location>
        <begin position="664"/>
        <end position="676"/>
    </location>
</feature>
<evidence type="ECO:0000256" key="9">
    <source>
        <dbReference type="ARBA" id="ARBA00022833"/>
    </source>
</evidence>
<feature type="domain" description="GON" evidence="20">
    <location>
        <begin position="1559"/>
        <end position="1753"/>
    </location>
</feature>
<gene>
    <name evidence="21" type="ORF">WH47_12107</name>
</gene>
<evidence type="ECO:0000256" key="13">
    <source>
        <dbReference type="ARBA" id="ARBA00023180"/>
    </source>
</evidence>
<keyword evidence="5 15" id="KW-0479">Metal-binding</keyword>
<protein>
    <submittedName>
        <fullName evidence="21">A disintegrin and metalloproteinase with thrombospondin motifs 9</fullName>
    </submittedName>
</protein>
<feature type="binding site" evidence="15">
    <location>
        <position position="327"/>
    </location>
    <ligand>
        <name>Ca(2+)</name>
        <dbReference type="ChEBI" id="CHEBI:29108"/>
        <label>2</label>
    </ligand>
</feature>
<keyword evidence="4" id="KW-0645">Protease</keyword>
<evidence type="ECO:0000256" key="5">
    <source>
        <dbReference type="ARBA" id="ARBA00022723"/>
    </source>
</evidence>
<dbReference type="PROSITE" id="PS51046">
    <property type="entry name" value="GON"/>
    <property type="match status" value="1"/>
</dbReference>
<feature type="region of interest" description="Disordered" evidence="18">
    <location>
        <begin position="66"/>
        <end position="85"/>
    </location>
</feature>
<dbReference type="GO" id="GO:0007229">
    <property type="term" value="P:integrin-mediated signaling pathway"/>
    <property type="evidence" value="ECO:0007669"/>
    <property type="project" value="UniProtKB-KW"/>
</dbReference>
<dbReference type="PROSITE" id="PS50215">
    <property type="entry name" value="ADAM_MEPRO"/>
    <property type="match status" value="1"/>
</dbReference>
<evidence type="ECO:0000259" key="20">
    <source>
        <dbReference type="PROSITE" id="PS51046"/>
    </source>
</evidence>
<feature type="disulfide bond" evidence="16">
    <location>
        <begin position="653"/>
        <end position="691"/>
    </location>
</feature>
<evidence type="ECO:0000313" key="22">
    <source>
        <dbReference type="Proteomes" id="UP000053825"/>
    </source>
</evidence>
<dbReference type="Pfam" id="PF08685">
    <property type="entry name" value="GON"/>
    <property type="match status" value="1"/>
</dbReference>
<keyword evidence="12 16" id="KW-1015">Disulfide bond</keyword>
<feature type="binding site" evidence="15 17">
    <location>
        <position position="482"/>
    </location>
    <ligand>
        <name>Zn(2+)</name>
        <dbReference type="ChEBI" id="CHEBI:29105"/>
        <note>catalytic</note>
    </ligand>
</feature>
<dbReference type="InterPro" id="IPR000884">
    <property type="entry name" value="TSP1_rpt"/>
</dbReference>
<reference evidence="21 22" key="1">
    <citation type="submission" date="2015-07" db="EMBL/GenBank/DDBJ databases">
        <title>The genome of Habropoda laboriosa.</title>
        <authorList>
            <person name="Pan H."/>
            <person name="Kapheim K."/>
        </authorList>
    </citation>
    <scope>NUCLEOTIDE SEQUENCE [LARGE SCALE GENOMIC DNA]</scope>
    <source>
        <strain evidence="21">0110345459</strain>
    </source>
</reference>
<evidence type="ECO:0000256" key="8">
    <source>
        <dbReference type="ARBA" id="ARBA00022801"/>
    </source>
</evidence>
<name>A0A0L7R1B9_9HYME</name>
<feature type="binding site" evidence="15 17">
    <location>
        <position position="472"/>
    </location>
    <ligand>
        <name>Zn(2+)</name>
        <dbReference type="ChEBI" id="CHEBI:29105"/>
        <note>catalytic</note>
    </ligand>
</feature>
<feature type="compositionally biased region" description="Basic and acidic residues" evidence="18">
    <location>
        <begin position="243"/>
        <end position="260"/>
    </location>
</feature>
<feature type="disulfide bond" evidence="16">
    <location>
        <begin position="430"/>
        <end position="438"/>
    </location>
</feature>
<dbReference type="InterPro" id="IPR041645">
    <property type="entry name" value="ADAMTS_CR_2"/>
</dbReference>